<keyword evidence="3" id="KW-0963">Cytoplasm</keyword>
<reference evidence="7 8" key="1">
    <citation type="journal article" date="2015" name="Nature">
        <title>rRNA introns, odd ribosomes, and small enigmatic genomes across a large radiation of phyla.</title>
        <authorList>
            <person name="Brown C.T."/>
            <person name="Hug L.A."/>
            <person name="Thomas B.C."/>
            <person name="Sharon I."/>
            <person name="Castelle C.J."/>
            <person name="Singh A."/>
            <person name="Wilkins M.J."/>
            <person name="Williams K.H."/>
            <person name="Banfield J.F."/>
        </authorList>
    </citation>
    <scope>NUCLEOTIDE SEQUENCE [LARGE SCALE GENOMIC DNA]</scope>
</reference>
<dbReference type="Proteomes" id="UP000034140">
    <property type="component" value="Unassembled WGS sequence"/>
</dbReference>
<evidence type="ECO:0000256" key="5">
    <source>
        <dbReference type="RuleBase" id="RU004478"/>
    </source>
</evidence>
<comment type="similarity">
    <text evidence="1 3 5">Belongs to the GrpE family.</text>
</comment>
<proteinExistence type="inferred from homology"/>
<organism evidence="7 8">
    <name type="scientific">candidate division WS6 bacterium GW2011_GWC1_36_11</name>
    <dbReference type="NCBI Taxonomy" id="1619090"/>
    <lineage>
        <taxon>Bacteria</taxon>
        <taxon>Candidatus Dojkabacteria</taxon>
    </lineage>
</organism>
<dbReference type="GO" id="GO:0051082">
    <property type="term" value="F:unfolded protein binding"/>
    <property type="evidence" value="ECO:0007669"/>
    <property type="project" value="TreeGrafter"/>
</dbReference>
<dbReference type="InterPro" id="IPR000740">
    <property type="entry name" value="GrpE"/>
</dbReference>
<dbReference type="PANTHER" id="PTHR21237:SF23">
    <property type="entry name" value="GRPE PROTEIN HOMOLOG, MITOCHONDRIAL"/>
    <property type="match status" value="1"/>
</dbReference>
<feature type="coiled-coil region" evidence="6">
    <location>
        <begin position="14"/>
        <end position="59"/>
    </location>
</feature>
<evidence type="ECO:0000256" key="2">
    <source>
        <dbReference type="ARBA" id="ARBA00023186"/>
    </source>
</evidence>
<dbReference type="EMBL" id="LBRE01000012">
    <property type="protein sequence ID" value="KKP92490.1"/>
    <property type="molecule type" value="Genomic_DNA"/>
</dbReference>
<keyword evidence="3 4" id="KW-0346">Stress response</keyword>
<dbReference type="Gene3D" id="2.30.22.10">
    <property type="entry name" value="Head domain of nucleotide exchange factor GrpE"/>
    <property type="match status" value="1"/>
</dbReference>
<dbReference type="Pfam" id="PF01025">
    <property type="entry name" value="GrpE"/>
    <property type="match status" value="1"/>
</dbReference>
<comment type="function">
    <text evidence="3 4">Participates actively in the response to hyperosmotic and heat shock by preventing the aggregation of stress-denatured proteins, in association with DnaK and GrpE. It is the nucleotide exchange factor for DnaK and may function as a thermosensor. Unfolded proteins bind initially to DnaJ; upon interaction with the DnaJ-bound protein, DnaK hydrolyzes its bound ATP, resulting in the formation of a stable complex. GrpE releases ADP from DnaK; ATP binding to DnaK triggers the release of the substrate protein, thus completing the reaction cycle. Several rounds of ATP-dependent interactions between DnaJ, DnaK and GrpE are required for fully efficient folding.</text>
</comment>
<dbReference type="SUPFAM" id="SSF58014">
    <property type="entry name" value="Coiled-coil domain of nucleotide exchange factor GrpE"/>
    <property type="match status" value="1"/>
</dbReference>
<name>A0A0G0FYR9_9BACT</name>
<dbReference type="CDD" id="cd00446">
    <property type="entry name" value="GrpE"/>
    <property type="match status" value="1"/>
</dbReference>
<comment type="subcellular location">
    <subcellularLocation>
        <location evidence="3">Cytoplasm</location>
    </subcellularLocation>
</comment>
<evidence type="ECO:0000256" key="4">
    <source>
        <dbReference type="RuleBase" id="RU000639"/>
    </source>
</evidence>
<dbReference type="AlphaFoldDB" id="A0A0G0FYR9"/>
<dbReference type="GO" id="GO:0000774">
    <property type="term" value="F:adenyl-nucleotide exchange factor activity"/>
    <property type="evidence" value="ECO:0007669"/>
    <property type="project" value="InterPro"/>
</dbReference>
<dbReference type="InterPro" id="IPR009012">
    <property type="entry name" value="GrpE_head"/>
</dbReference>
<evidence type="ECO:0000256" key="3">
    <source>
        <dbReference type="HAMAP-Rule" id="MF_01151"/>
    </source>
</evidence>
<sequence>MKKETNNKVECKECAELRNHINELTLNIDKVEDEKLIIENQLKKALADYQNLSNSAEKRNELRFFQTRKNLAESVIPSLDSLTLAIDASKDLNLDENGKAWLSGIAAIFQSLSRSFEDFGLKQYVPEKGTKFDPNIHEAVAMVGEGTSGEIYGLAQPGYILDNTVIRPARVVVSK</sequence>
<evidence type="ECO:0000256" key="6">
    <source>
        <dbReference type="SAM" id="Coils"/>
    </source>
</evidence>
<evidence type="ECO:0000256" key="1">
    <source>
        <dbReference type="ARBA" id="ARBA00009054"/>
    </source>
</evidence>
<dbReference type="Gene3D" id="3.90.20.20">
    <property type="match status" value="1"/>
</dbReference>
<accession>A0A0G0FYR9</accession>
<evidence type="ECO:0000313" key="8">
    <source>
        <dbReference type="Proteomes" id="UP000034140"/>
    </source>
</evidence>
<protein>
    <recommendedName>
        <fullName evidence="3 4">Protein GrpE</fullName>
    </recommendedName>
    <alternativeName>
        <fullName evidence="3">HSP-70 cofactor</fullName>
    </alternativeName>
</protein>
<evidence type="ECO:0000313" key="7">
    <source>
        <dbReference type="EMBL" id="KKP92490.1"/>
    </source>
</evidence>
<gene>
    <name evidence="3" type="primary">grpE</name>
    <name evidence="7" type="ORF">UR96_C0012G0007</name>
</gene>
<dbReference type="PROSITE" id="PS01071">
    <property type="entry name" value="GRPE"/>
    <property type="match status" value="1"/>
</dbReference>
<dbReference type="HAMAP" id="MF_01151">
    <property type="entry name" value="GrpE"/>
    <property type="match status" value="1"/>
</dbReference>
<dbReference type="GO" id="GO:0006457">
    <property type="term" value="P:protein folding"/>
    <property type="evidence" value="ECO:0007669"/>
    <property type="project" value="InterPro"/>
</dbReference>
<keyword evidence="2 3" id="KW-0143">Chaperone</keyword>
<dbReference type="GO" id="GO:0051087">
    <property type="term" value="F:protein-folding chaperone binding"/>
    <property type="evidence" value="ECO:0007669"/>
    <property type="project" value="InterPro"/>
</dbReference>
<dbReference type="PRINTS" id="PR00773">
    <property type="entry name" value="GRPEPROTEIN"/>
</dbReference>
<keyword evidence="6" id="KW-0175">Coiled coil</keyword>
<comment type="subunit">
    <text evidence="3">Homodimer.</text>
</comment>
<dbReference type="InterPro" id="IPR013805">
    <property type="entry name" value="GrpE_CC"/>
</dbReference>
<dbReference type="GO" id="GO:0042803">
    <property type="term" value="F:protein homodimerization activity"/>
    <property type="evidence" value="ECO:0007669"/>
    <property type="project" value="InterPro"/>
</dbReference>
<comment type="caution">
    <text evidence="7">The sequence shown here is derived from an EMBL/GenBank/DDBJ whole genome shotgun (WGS) entry which is preliminary data.</text>
</comment>
<dbReference type="GO" id="GO:0005737">
    <property type="term" value="C:cytoplasm"/>
    <property type="evidence" value="ECO:0007669"/>
    <property type="project" value="UniProtKB-SubCell"/>
</dbReference>
<dbReference type="PANTHER" id="PTHR21237">
    <property type="entry name" value="GRPE PROTEIN"/>
    <property type="match status" value="1"/>
</dbReference>
<dbReference type="SUPFAM" id="SSF51064">
    <property type="entry name" value="Head domain of nucleotide exchange factor GrpE"/>
    <property type="match status" value="1"/>
</dbReference>